<feature type="compositionally biased region" description="Polar residues" evidence="1">
    <location>
        <begin position="1"/>
        <end position="15"/>
    </location>
</feature>
<evidence type="ECO:0000313" key="3">
    <source>
        <dbReference type="Proteomes" id="UP001472677"/>
    </source>
</evidence>
<feature type="compositionally biased region" description="Polar residues" evidence="1">
    <location>
        <begin position="104"/>
        <end position="131"/>
    </location>
</feature>
<evidence type="ECO:0000256" key="1">
    <source>
        <dbReference type="SAM" id="MobiDB-lite"/>
    </source>
</evidence>
<feature type="region of interest" description="Disordered" evidence="1">
    <location>
        <begin position="1"/>
        <end position="150"/>
    </location>
</feature>
<feature type="compositionally biased region" description="Low complexity" evidence="1">
    <location>
        <begin position="20"/>
        <end position="34"/>
    </location>
</feature>
<dbReference type="EMBL" id="JBBPBM010000030">
    <property type="protein sequence ID" value="KAK8535290.1"/>
    <property type="molecule type" value="Genomic_DNA"/>
</dbReference>
<gene>
    <name evidence="2" type="ORF">V6N12_056813</name>
</gene>
<protein>
    <submittedName>
        <fullName evidence="2">Uncharacterized protein</fullName>
    </submittedName>
</protein>
<reference evidence="2 3" key="1">
    <citation type="journal article" date="2024" name="G3 (Bethesda)">
        <title>Genome assembly of Hibiscus sabdariffa L. provides insights into metabolisms of medicinal natural products.</title>
        <authorList>
            <person name="Kim T."/>
        </authorList>
    </citation>
    <scope>NUCLEOTIDE SEQUENCE [LARGE SCALE GENOMIC DNA]</scope>
    <source>
        <strain evidence="2">TK-2024</strain>
        <tissue evidence="2">Old leaves</tissue>
    </source>
</reference>
<sequence>MPNVSARPSTTSNLLVPNVSARPTTTSNSSAPSNVRESPGPILAMHGRSNSSTYIKNQAVGDVQLDGPHCAGSGGTSHLHESHGYPEENSSPPIEERLDDEDSTSTQHTQHVSDPAQLNQNDFNSSVVSISKRNRSDVNTHAMVTRRKNG</sequence>
<name>A0ABR2DC56_9ROSI</name>
<organism evidence="2 3">
    <name type="scientific">Hibiscus sabdariffa</name>
    <name type="common">roselle</name>
    <dbReference type="NCBI Taxonomy" id="183260"/>
    <lineage>
        <taxon>Eukaryota</taxon>
        <taxon>Viridiplantae</taxon>
        <taxon>Streptophyta</taxon>
        <taxon>Embryophyta</taxon>
        <taxon>Tracheophyta</taxon>
        <taxon>Spermatophyta</taxon>
        <taxon>Magnoliopsida</taxon>
        <taxon>eudicotyledons</taxon>
        <taxon>Gunneridae</taxon>
        <taxon>Pentapetalae</taxon>
        <taxon>rosids</taxon>
        <taxon>malvids</taxon>
        <taxon>Malvales</taxon>
        <taxon>Malvaceae</taxon>
        <taxon>Malvoideae</taxon>
        <taxon>Hibiscus</taxon>
    </lineage>
</organism>
<proteinExistence type="predicted"/>
<keyword evidence="3" id="KW-1185">Reference proteome</keyword>
<comment type="caution">
    <text evidence="2">The sequence shown here is derived from an EMBL/GenBank/DDBJ whole genome shotgun (WGS) entry which is preliminary data.</text>
</comment>
<accession>A0ABR2DC56</accession>
<evidence type="ECO:0000313" key="2">
    <source>
        <dbReference type="EMBL" id="KAK8535290.1"/>
    </source>
</evidence>
<dbReference type="Proteomes" id="UP001472677">
    <property type="component" value="Unassembled WGS sequence"/>
</dbReference>